<dbReference type="SMART" id="SM00382">
    <property type="entry name" value="AAA"/>
    <property type="match status" value="1"/>
</dbReference>
<dbReference type="PANTHER" id="PTHR42798:SF6">
    <property type="entry name" value="CELL DIVISION ATP-BINDING PROTEIN FTSE"/>
    <property type="match status" value="1"/>
</dbReference>
<name>A0A6N8JL72_9ACTN</name>
<dbReference type="GO" id="GO:0016887">
    <property type="term" value="F:ATP hydrolysis activity"/>
    <property type="evidence" value="ECO:0007669"/>
    <property type="project" value="InterPro"/>
</dbReference>
<dbReference type="Pfam" id="PF02687">
    <property type="entry name" value="FtsX"/>
    <property type="match status" value="1"/>
</dbReference>
<evidence type="ECO:0000256" key="8">
    <source>
        <dbReference type="ARBA" id="ARBA00023136"/>
    </source>
</evidence>
<keyword evidence="14" id="KW-1185">Reference proteome</keyword>
<feature type="transmembrane region" description="Helical" evidence="11">
    <location>
        <begin position="265"/>
        <end position="285"/>
    </location>
</feature>
<keyword evidence="5" id="KW-0547">Nucleotide-binding</keyword>
<dbReference type="InterPro" id="IPR003593">
    <property type="entry name" value="AAA+_ATPase"/>
</dbReference>
<dbReference type="InterPro" id="IPR027417">
    <property type="entry name" value="P-loop_NTPase"/>
</dbReference>
<keyword evidence="4 11" id="KW-0812">Transmembrane</keyword>
<keyword evidence="2" id="KW-0813">Transport</keyword>
<evidence type="ECO:0000256" key="2">
    <source>
        <dbReference type="ARBA" id="ARBA00022448"/>
    </source>
</evidence>
<reference evidence="13 14" key="1">
    <citation type="submission" date="2019-12" db="EMBL/GenBank/DDBJ databases">
        <title>Microbes associate with the intestines of laboratory mice.</title>
        <authorList>
            <person name="Navarre W."/>
            <person name="Wong E."/>
        </authorList>
    </citation>
    <scope>NUCLEOTIDE SEQUENCE [LARGE SCALE GENOMIC DNA]</scope>
    <source>
        <strain evidence="13 14">NM66_B29</strain>
    </source>
</reference>
<dbReference type="Gene3D" id="3.40.50.300">
    <property type="entry name" value="P-loop containing nucleotide triphosphate hydrolases"/>
    <property type="match status" value="1"/>
</dbReference>
<comment type="caution">
    <text evidence="13">The sequence shown here is derived from an EMBL/GenBank/DDBJ whole genome shotgun (WGS) entry which is preliminary data.</text>
</comment>
<feature type="transmembrane region" description="Helical" evidence="11">
    <location>
        <begin position="1000"/>
        <end position="1026"/>
    </location>
</feature>
<gene>
    <name evidence="13" type="ORF">GKZ27_02855</name>
</gene>
<evidence type="ECO:0000256" key="9">
    <source>
        <dbReference type="ARBA" id="ARBA00038388"/>
    </source>
</evidence>
<evidence type="ECO:0000256" key="1">
    <source>
        <dbReference type="ARBA" id="ARBA00004429"/>
    </source>
</evidence>
<sequence length="1073" mass="116046">MLQLRDICKSYRTGDFTQVALDNVSISFRDNEFVAILGPSGSGKTTLLNVMGGLDHYDSGNMIVDGISTHQYKDRDWDTFRNNRIGFVFQSYNLIPHQTILQNVELALTLSGVGRAERTRRAKEALASVGLAEHVNKKPSQLSGGQMQRVAIARALINDPEIVLADEPTGALDSKTSVQIMDLLTQIAKDRLVIMVTHNPELAAQYATRTVNLADGVIRSDTDPYFPTEEEMHLSRKPVRRTSMSFLTALALSFNNLMTKKGRTIMTAFAGSIGIMGIAAILALANGVDNYIEKTEEETLSVYPLQIMSTGFDMSALMTMSTGGDADDAGDAEGAEGAAEGAADAADALEAAGVKGGTYGDENDPATRTTVPETRMVTDMFASLENNDLAALKLFFDEGGNGINDYVNSIEYRYNVTPQVFSGNTEEEVRQINPDTTFEAFGMGGGSSSNSLMSTMYSTNVFNEMMGNSSIVEDQYDVKAGRWPSAYNECVIVLTARGTLPDIVTYALGLRDHATLEDMIDQFMNEEEVVPPDDKLEFTYDELMAVPLKMVNAADFYTYDAENKVWVDKTGDTEYMRSLVNAGEDLKIVGVVQPKPDAKATALSIGIYYTPELTRHIIDAAKESPIVQEQLNYPDVDVFNGKQFAAEDEEGSSGFNMDSLFTVDEEALQNAFKFDESKIAVDTSSISGGLSADDLPAAPSLDPSALNLDLSSAFSEEAMGEMMGAAMAGYTQALGKAYADAVASGTPPDFQQLAQTTLETYVRGAEMQAIMNQYATKIVDANAMQQEMAGKISAALEQSMAAYMQEAMGVIGAKTEASVQQVMGQLQANIPLAMSVDTAAFQNAFQMKMTEDELRELILSLMTDGTRSLDGNLAKLGYADLAKPSEIEIYPDNFEDKQQVIAILDDYNNRMVASGQDDKKISYTDFVGTLMKSVTTIVDMISYVLIAFVAISLVVSSIMIGIITYISVLERKKEIGILRAIGASKGDISRVFNAETIIEGLVAGLIGVGFVALVCIPVNALVYSLLDVPDVALLPWAAAAILVGISVFLSFIAGLFPAMAAARKDPVEALRSE</sequence>
<dbReference type="InterPro" id="IPR003838">
    <property type="entry name" value="ABC3_permease_C"/>
</dbReference>
<accession>A0A6N8JL72</accession>
<organism evidence="13 14">
    <name type="scientific">Adlercreutzia mucosicola</name>
    <dbReference type="NCBI Taxonomy" id="580026"/>
    <lineage>
        <taxon>Bacteria</taxon>
        <taxon>Bacillati</taxon>
        <taxon>Actinomycetota</taxon>
        <taxon>Coriobacteriia</taxon>
        <taxon>Eggerthellales</taxon>
        <taxon>Eggerthellaceae</taxon>
        <taxon>Adlercreutzia</taxon>
    </lineage>
</organism>
<dbReference type="GO" id="GO:0005524">
    <property type="term" value="F:ATP binding"/>
    <property type="evidence" value="ECO:0007669"/>
    <property type="project" value="UniProtKB-KW"/>
</dbReference>
<dbReference type="RefSeq" id="WP_160344928.1">
    <property type="nucleotide sequence ID" value="NZ_WSRR01000004.1"/>
</dbReference>
<feature type="domain" description="ABC transporter" evidence="12">
    <location>
        <begin position="2"/>
        <end position="240"/>
    </location>
</feature>
<feature type="transmembrane region" description="Helical" evidence="11">
    <location>
        <begin position="940"/>
        <end position="969"/>
    </location>
</feature>
<evidence type="ECO:0000256" key="3">
    <source>
        <dbReference type="ARBA" id="ARBA00022475"/>
    </source>
</evidence>
<dbReference type="FunFam" id="3.40.50.300:FF:000032">
    <property type="entry name" value="Export ABC transporter ATP-binding protein"/>
    <property type="match status" value="1"/>
</dbReference>
<dbReference type="PROSITE" id="PS00211">
    <property type="entry name" value="ABC_TRANSPORTER_1"/>
    <property type="match status" value="1"/>
</dbReference>
<feature type="compositionally biased region" description="Acidic residues" evidence="10">
    <location>
        <begin position="325"/>
        <end position="334"/>
    </location>
</feature>
<feature type="region of interest" description="Disordered" evidence="10">
    <location>
        <begin position="323"/>
        <end position="342"/>
    </location>
</feature>
<keyword evidence="7 11" id="KW-1133">Transmembrane helix</keyword>
<protein>
    <submittedName>
        <fullName evidence="13">ATP-binding cassette domain-containing protein</fullName>
    </submittedName>
</protein>
<dbReference type="GO" id="GO:0098796">
    <property type="term" value="C:membrane protein complex"/>
    <property type="evidence" value="ECO:0007669"/>
    <property type="project" value="UniProtKB-ARBA"/>
</dbReference>
<evidence type="ECO:0000259" key="12">
    <source>
        <dbReference type="PROSITE" id="PS50893"/>
    </source>
</evidence>
<dbReference type="GO" id="GO:0022857">
    <property type="term" value="F:transmembrane transporter activity"/>
    <property type="evidence" value="ECO:0007669"/>
    <property type="project" value="UniProtKB-ARBA"/>
</dbReference>
<proteinExistence type="inferred from homology"/>
<dbReference type="OrthoDB" id="2079174at2"/>
<dbReference type="InterPro" id="IPR003439">
    <property type="entry name" value="ABC_transporter-like_ATP-bd"/>
</dbReference>
<dbReference type="AlphaFoldDB" id="A0A6N8JL72"/>
<keyword evidence="6 13" id="KW-0067">ATP-binding</keyword>
<dbReference type="EMBL" id="WSRR01000004">
    <property type="protein sequence ID" value="MVX60402.1"/>
    <property type="molecule type" value="Genomic_DNA"/>
</dbReference>
<dbReference type="CDD" id="cd03255">
    <property type="entry name" value="ABC_MJ0796_LolCDE_FtsE"/>
    <property type="match status" value="1"/>
</dbReference>
<dbReference type="Proteomes" id="UP000463388">
    <property type="component" value="Unassembled WGS sequence"/>
</dbReference>
<feature type="transmembrane region" description="Helical" evidence="11">
    <location>
        <begin position="1032"/>
        <end position="1056"/>
    </location>
</feature>
<comment type="subcellular location">
    <subcellularLocation>
        <location evidence="1">Cell inner membrane</location>
        <topology evidence="1">Multi-pass membrane protein</topology>
    </subcellularLocation>
</comment>
<evidence type="ECO:0000256" key="4">
    <source>
        <dbReference type="ARBA" id="ARBA00022692"/>
    </source>
</evidence>
<dbReference type="InterPro" id="IPR017871">
    <property type="entry name" value="ABC_transporter-like_CS"/>
</dbReference>
<evidence type="ECO:0000256" key="11">
    <source>
        <dbReference type="SAM" id="Phobius"/>
    </source>
</evidence>
<evidence type="ECO:0000256" key="5">
    <source>
        <dbReference type="ARBA" id="ARBA00022741"/>
    </source>
</evidence>
<evidence type="ECO:0000256" key="6">
    <source>
        <dbReference type="ARBA" id="ARBA00022840"/>
    </source>
</evidence>
<evidence type="ECO:0000313" key="13">
    <source>
        <dbReference type="EMBL" id="MVX60402.1"/>
    </source>
</evidence>
<keyword evidence="3" id="KW-1003">Cell membrane</keyword>
<dbReference type="GO" id="GO:0005886">
    <property type="term" value="C:plasma membrane"/>
    <property type="evidence" value="ECO:0007669"/>
    <property type="project" value="UniProtKB-SubCell"/>
</dbReference>
<evidence type="ECO:0000256" key="10">
    <source>
        <dbReference type="SAM" id="MobiDB-lite"/>
    </source>
</evidence>
<comment type="similarity">
    <text evidence="9">Belongs to the ABC transporter superfamily. Macrolide exporter (TC 3.A.1.122) family.</text>
</comment>
<keyword evidence="8 11" id="KW-0472">Membrane</keyword>
<evidence type="ECO:0000313" key="14">
    <source>
        <dbReference type="Proteomes" id="UP000463388"/>
    </source>
</evidence>
<dbReference type="Pfam" id="PF00005">
    <property type="entry name" value="ABC_tran"/>
    <property type="match status" value="1"/>
</dbReference>
<dbReference type="SUPFAM" id="SSF52540">
    <property type="entry name" value="P-loop containing nucleoside triphosphate hydrolases"/>
    <property type="match status" value="1"/>
</dbReference>
<evidence type="ECO:0000256" key="7">
    <source>
        <dbReference type="ARBA" id="ARBA00022989"/>
    </source>
</evidence>
<dbReference type="PROSITE" id="PS50893">
    <property type="entry name" value="ABC_TRANSPORTER_2"/>
    <property type="match status" value="1"/>
</dbReference>
<dbReference type="InterPro" id="IPR017911">
    <property type="entry name" value="MacB-like_ATP-bd"/>
</dbReference>
<dbReference type="PANTHER" id="PTHR42798">
    <property type="entry name" value="LIPOPROTEIN-RELEASING SYSTEM ATP-BINDING PROTEIN LOLD"/>
    <property type="match status" value="1"/>
</dbReference>